<evidence type="ECO:0000259" key="8">
    <source>
        <dbReference type="Pfam" id="PF00892"/>
    </source>
</evidence>
<dbReference type="eggNOG" id="ENOG502QU0E">
    <property type="taxonomic scope" value="Eukaryota"/>
</dbReference>
<proteinExistence type="inferred from homology"/>
<evidence type="ECO:0000256" key="5">
    <source>
        <dbReference type="ARBA" id="ARBA00023136"/>
    </source>
</evidence>
<keyword evidence="5 6" id="KW-0472">Membrane</keyword>
<keyword evidence="7" id="KW-0732">Signal</keyword>
<feature type="domain" description="EamA" evidence="8">
    <location>
        <begin position="178"/>
        <end position="316"/>
    </location>
</feature>
<evidence type="ECO:0000313" key="10">
    <source>
        <dbReference type="RefSeq" id="XP_008444961.2"/>
    </source>
</evidence>
<feature type="transmembrane region" description="Helical" evidence="6">
    <location>
        <begin position="93"/>
        <end position="114"/>
    </location>
</feature>
<keyword evidence="3 6" id="KW-0812">Transmembrane</keyword>
<dbReference type="InterPro" id="IPR030184">
    <property type="entry name" value="WAT1-related"/>
</dbReference>
<reference evidence="10" key="1">
    <citation type="submission" date="2025-08" db="UniProtKB">
        <authorList>
            <consortium name="RefSeq"/>
        </authorList>
    </citation>
    <scope>IDENTIFICATION</scope>
    <source>
        <tissue evidence="10">Stem</tissue>
    </source>
</reference>
<accession>A0A1S3BCC0</accession>
<feature type="domain" description="EamA" evidence="8">
    <location>
        <begin position="3"/>
        <end position="138"/>
    </location>
</feature>
<feature type="transmembrane region" description="Helical" evidence="6">
    <location>
        <begin position="241"/>
        <end position="260"/>
    </location>
</feature>
<feature type="transmembrane region" description="Helical" evidence="6">
    <location>
        <begin position="31"/>
        <end position="53"/>
    </location>
</feature>
<dbReference type="AlphaFoldDB" id="A0A1S3BCC0"/>
<dbReference type="GO" id="GO:0022857">
    <property type="term" value="F:transmembrane transporter activity"/>
    <property type="evidence" value="ECO:0007669"/>
    <property type="project" value="InterPro"/>
</dbReference>
<feature type="transmembrane region" description="Helical" evidence="6">
    <location>
        <begin position="299"/>
        <end position="316"/>
    </location>
</feature>
<dbReference type="RefSeq" id="XP_008444961.2">
    <property type="nucleotide sequence ID" value="XM_008446739.3"/>
</dbReference>
<dbReference type="InParanoid" id="A0A1S3BCC0"/>
<feature type="transmembrane region" description="Helical" evidence="6">
    <location>
        <begin position="272"/>
        <end position="293"/>
    </location>
</feature>
<comment type="subcellular location">
    <subcellularLocation>
        <location evidence="1 6">Membrane</location>
        <topology evidence="1 6">Multi-pass membrane protein</topology>
    </subcellularLocation>
</comment>
<evidence type="ECO:0000256" key="4">
    <source>
        <dbReference type="ARBA" id="ARBA00022989"/>
    </source>
</evidence>
<dbReference type="KEGG" id="cmo:103488142"/>
<feature type="transmembrane region" description="Helical" evidence="6">
    <location>
        <begin position="176"/>
        <end position="196"/>
    </location>
</feature>
<evidence type="ECO:0000256" key="3">
    <source>
        <dbReference type="ARBA" id="ARBA00022692"/>
    </source>
</evidence>
<dbReference type="InterPro" id="IPR000620">
    <property type="entry name" value="EamA_dom"/>
</dbReference>
<dbReference type="Proteomes" id="UP001652600">
    <property type="component" value="Chromosome 12"/>
</dbReference>
<evidence type="ECO:0000256" key="1">
    <source>
        <dbReference type="ARBA" id="ARBA00004141"/>
    </source>
</evidence>
<dbReference type="SUPFAM" id="SSF103481">
    <property type="entry name" value="Multidrug resistance efflux transporter EmrE"/>
    <property type="match status" value="2"/>
</dbReference>
<gene>
    <name evidence="10" type="primary">LOC103488142</name>
</gene>
<dbReference type="GO" id="GO:0016020">
    <property type="term" value="C:membrane"/>
    <property type="evidence" value="ECO:0007669"/>
    <property type="project" value="UniProtKB-SubCell"/>
</dbReference>
<organism evidence="9 10">
    <name type="scientific">Cucumis melo</name>
    <name type="common">Muskmelon</name>
    <dbReference type="NCBI Taxonomy" id="3656"/>
    <lineage>
        <taxon>Eukaryota</taxon>
        <taxon>Viridiplantae</taxon>
        <taxon>Streptophyta</taxon>
        <taxon>Embryophyta</taxon>
        <taxon>Tracheophyta</taxon>
        <taxon>Spermatophyta</taxon>
        <taxon>Magnoliopsida</taxon>
        <taxon>eudicotyledons</taxon>
        <taxon>Gunneridae</taxon>
        <taxon>Pentapetalae</taxon>
        <taxon>rosids</taxon>
        <taxon>fabids</taxon>
        <taxon>Cucurbitales</taxon>
        <taxon>Cucurbitaceae</taxon>
        <taxon>Benincaseae</taxon>
        <taxon>Cucumis</taxon>
    </lineage>
</organism>
<feature type="transmembrane region" description="Helical" evidence="6">
    <location>
        <begin position="126"/>
        <end position="146"/>
    </location>
</feature>
<feature type="transmembrane region" description="Helical" evidence="6">
    <location>
        <begin position="208"/>
        <end position="229"/>
    </location>
</feature>
<keyword evidence="4 6" id="KW-1133">Transmembrane helix</keyword>
<evidence type="ECO:0000256" key="7">
    <source>
        <dbReference type="SAM" id="SignalP"/>
    </source>
</evidence>
<feature type="transmembrane region" description="Helical" evidence="6">
    <location>
        <begin position="65"/>
        <end position="87"/>
    </location>
</feature>
<name>A0A1S3BCC0_CUCME</name>
<evidence type="ECO:0000256" key="2">
    <source>
        <dbReference type="ARBA" id="ARBA00007635"/>
    </source>
</evidence>
<feature type="chain" id="PRO_5046371239" description="WAT1-related protein" evidence="7">
    <location>
        <begin position="16"/>
        <end position="354"/>
    </location>
</feature>
<feature type="signal peptide" evidence="7">
    <location>
        <begin position="1"/>
        <end position="15"/>
    </location>
</feature>
<evidence type="ECO:0000313" key="9">
    <source>
        <dbReference type="Proteomes" id="UP001652600"/>
    </source>
</evidence>
<comment type="similarity">
    <text evidence="2 6">Belongs to the drug/metabolite transporter (DMT) superfamily. Plant drug/metabolite exporter (P-DME) (TC 2.A.7.4) family.</text>
</comment>
<dbReference type="Pfam" id="PF00892">
    <property type="entry name" value="EamA"/>
    <property type="match status" value="2"/>
</dbReference>
<keyword evidence="9" id="KW-1185">Reference proteome</keyword>
<protein>
    <recommendedName>
        <fullName evidence="6">WAT1-related protein</fullName>
    </recommendedName>
</protein>
<dbReference type="PANTHER" id="PTHR31218">
    <property type="entry name" value="WAT1-RELATED PROTEIN"/>
    <property type="match status" value="1"/>
</dbReference>
<dbReference type="InterPro" id="IPR037185">
    <property type="entry name" value="EmrE-like"/>
</dbReference>
<evidence type="ECO:0000256" key="6">
    <source>
        <dbReference type="RuleBase" id="RU363077"/>
    </source>
</evidence>
<dbReference type="GeneID" id="103488142"/>
<sequence length="354" mass="38949">MKAVVVMLSINLALAGVNILLKEILNEGISQLLIVVYRQTISSLFLLPIAYFWERKTRPQLTAYTLFLLFISSLLGLTLTLYLFLIGLHFTSATFSCAFLNLVPVNTFVLAVLFRMEKVNMKSKGGIAKVVGTLVCISGNLLLILYKGTPLTSPGSTNGKTNGGRAMVEAETQGKWLIGSLVLTGGCFMWSSWFLMQTRVGKVYPCQYSSTCIMSFFSAIQSAVLHLIIDRKNSLFIVKGKFAILSLIYAGSVGSGLCYVGMSWCVKQKGPVFTAAFTPFMEIFAAIFDFFILHEQIHLGSVVGSVLIISGMYILLWGKDKEAKECVVKQTISIEEAYHKSNISSTNTDALEQI</sequence>